<reference evidence="2 3" key="1">
    <citation type="journal article" date="2007" name="Photosyn. Res.">
        <title>Complete nucleotide sequence of the freshwater unicellular cyanobacterium Synechococcus elongatus PCC 6301 chromosome: gene content and organization.</title>
        <authorList>
            <person name="Sugita C."/>
            <person name="Ogata K."/>
            <person name="Shikata M."/>
            <person name="Jikuya H."/>
            <person name="Takano J."/>
            <person name="Furumichi M."/>
            <person name="Kanehisa M."/>
            <person name="Omata T."/>
            <person name="Sugiura M."/>
            <person name="Sugita M."/>
        </authorList>
    </citation>
    <scope>NUCLEOTIDE SEQUENCE [LARGE SCALE GENOMIC DNA]</scope>
    <source>
        <strain evidence="3">ATCC 27144 / PCC 6301 / SAUG 1402/1</strain>
    </source>
</reference>
<dbReference type="KEGG" id="syc:syc2198_d"/>
<dbReference type="InterPro" id="IPR004843">
    <property type="entry name" value="Calcineurin-like_PHP"/>
</dbReference>
<dbReference type="Gene3D" id="3.60.21.10">
    <property type="match status" value="1"/>
</dbReference>
<dbReference type="Pfam" id="PF00149">
    <property type="entry name" value="Metallophos"/>
    <property type="match status" value="1"/>
</dbReference>
<dbReference type="PANTHER" id="PTHR35769">
    <property type="entry name" value="CALCINEURIN-LIKE METALLO-PHOSPHOESTERASE SUPERFAMILY PROTEIN"/>
    <property type="match status" value="1"/>
</dbReference>
<dbReference type="RefSeq" id="WP_011244508.1">
    <property type="nucleotide sequence ID" value="NC_006576.1"/>
</dbReference>
<dbReference type="CDD" id="cd07397">
    <property type="entry name" value="MPP_NostocDevT-like"/>
    <property type="match status" value="1"/>
</dbReference>
<dbReference type="NCBIfam" id="TIGR04168">
    <property type="entry name" value="TIGR04168 family protein"/>
    <property type="match status" value="1"/>
</dbReference>
<proteinExistence type="predicted"/>
<dbReference type="eggNOG" id="COG1409">
    <property type="taxonomic scope" value="Bacteria"/>
</dbReference>
<sequence length="296" mass="33343">MPPLRLAIVGDIHDQWTLADQQLLLQLQPDLTLFVGDFGNESLALVQAIAAIPLRKAVILGNHDAWYTATRWRRSQCPYDWMRENRFEQQLEALGGLHIGYGRLDFPEWNLSVVGGRPCSAGGSQWQHRRFYRHYYQVGSFPESAQRIADCAIASPCDRVLFLAHCGPSGLGDQPEDPCGKDWSRPGGDFGDPDLAMAIAQVQAQKVVPLVCFGHMHHRLRHRRDRPRRSWHRDTAGTVYLNAAASPRILKAQQTTLHHLLWVELSDSLVTAQQTWWTPAGVLVQSEELPLVPQPA</sequence>
<accession>A0A0H3K523</accession>
<dbReference type="PANTHER" id="PTHR35769:SF2">
    <property type="entry name" value="CALCINEURIN-LIKE METALLO-PHOSPHOESTERASE SUPERFAMILY PROTEIN"/>
    <property type="match status" value="1"/>
</dbReference>
<dbReference type="Proteomes" id="UP000001175">
    <property type="component" value="Chromosome"/>
</dbReference>
<dbReference type="SUPFAM" id="SSF56300">
    <property type="entry name" value="Metallo-dependent phosphatases"/>
    <property type="match status" value="1"/>
</dbReference>
<name>A0A0H3K523_SYNP6</name>
<evidence type="ECO:0000313" key="3">
    <source>
        <dbReference type="Proteomes" id="UP000001175"/>
    </source>
</evidence>
<dbReference type="InterPro" id="IPR027629">
    <property type="entry name" value="DevT-like"/>
</dbReference>
<evidence type="ECO:0000259" key="1">
    <source>
        <dbReference type="Pfam" id="PF00149"/>
    </source>
</evidence>
<dbReference type="GO" id="GO:0016787">
    <property type="term" value="F:hydrolase activity"/>
    <property type="evidence" value="ECO:0007669"/>
    <property type="project" value="InterPro"/>
</dbReference>
<feature type="domain" description="Calcineurin-like phosphoesterase" evidence="1">
    <location>
        <begin position="4"/>
        <end position="218"/>
    </location>
</feature>
<dbReference type="EMBL" id="AP008231">
    <property type="protein sequence ID" value="BAD80388.1"/>
    <property type="molecule type" value="Genomic_DNA"/>
</dbReference>
<dbReference type="AlphaFoldDB" id="A0A0H3K523"/>
<organism evidence="2 3">
    <name type="scientific">Synechococcus sp. (strain ATCC 27144 / PCC 6301 / SAUG 1402/1)</name>
    <name type="common">Anacystis nidulans</name>
    <dbReference type="NCBI Taxonomy" id="269084"/>
    <lineage>
        <taxon>Bacteria</taxon>
        <taxon>Bacillati</taxon>
        <taxon>Cyanobacteriota</taxon>
        <taxon>Cyanophyceae</taxon>
        <taxon>Synechococcales</taxon>
        <taxon>Synechococcaceae</taxon>
        <taxon>Synechococcus</taxon>
    </lineage>
</organism>
<gene>
    <name evidence="2" type="ordered locus">syc2198_d</name>
</gene>
<protein>
    <submittedName>
        <fullName evidence="2">Putative transcripton factor DevT homolog</fullName>
    </submittedName>
</protein>
<dbReference type="GeneID" id="72430769"/>
<dbReference type="InterPro" id="IPR029052">
    <property type="entry name" value="Metallo-depent_PP-like"/>
</dbReference>
<evidence type="ECO:0000313" key="2">
    <source>
        <dbReference type="EMBL" id="BAD80388.1"/>
    </source>
</evidence>